<gene>
    <name evidence="3" type="ORF">HMPREF0645_1695</name>
</gene>
<feature type="transmembrane region" description="Helical" evidence="2">
    <location>
        <begin position="7"/>
        <end position="24"/>
    </location>
</feature>
<evidence type="ECO:0000313" key="3">
    <source>
        <dbReference type="EMBL" id="EFA43834.1"/>
    </source>
</evidence>
<dbReference type="PANTHER" id="PTHR34989:SF1">
    <property type="entry name" value="PROTEIN HDED"/>
    <property type="match status" value="1"/>
</dbReference>
<dbReference type="RefSeq" id="WP_007173798.1">
    <property type="nucleotide sequence ID" value="NZ_GG704781.1"/>
</dbReference>
<keyword evidence="4" id="KW-1185">Reference proteome</keyword>
<dbReference type="EMBL" id="ACKS01000071">
    <property type="protein sequence ID" value="EFA43834.1"/>
    <property type="molecule type" value="Genomic_DNA"/>
</dbReference>
<dbReference type="GO" id="GO:0005886">
    <property type="term" value="C:plasma membrane"/>
    <property type="evidence" value="ECO:0007669"/>
    <property type="project" value="TreeGrafter"/>
</dbReference>
<name>D1PXL0_9BACT</name>
<evidence type="ECO:0008006" key="5">
    <source>
        <dbReference type="Google" id="ProtNLM"/>
    </source>
</evidence>
<keyword evidence="2" id="KW-0472">Membrane</keyword>
<feature type="transmembrane region" description="Helical" evidence="2">
    <location>
        <begin position="132"/>
        <end position="151"/>
    </location>
</feature>
<feature type="transmembrane region" description="Helical" evidence="2">
    <location>
        <begin position="157"/>
        <end position="177"/>
    </location>
</feature>
<dbReference type="Pfam" id="PF03729">
    <property type="entry name" value="DUF308"/>
    <property type="match status" value="2"/>
</dbReference>
<dbReference type="PANTHER" id="PTHR34989">
    <property type="entry name" value="PROTEIN HDED"/>
    <property type="match status" value="1"/>
</dbReference>
<reference evidence="3 4" key="1">
    <citation type="submission" date="2009-10" db="EMBL/GenBank/DDBJ databases">
        <authorList>
            <person name="Qin X."/>
            <person name="Bachman B."/>
            <person name="Battles P."/>
            <person name="Bell A."/>
            <person name="Bess C."/>
            <person name="Bickham C."/>
            <person name="Chaboub L."/>
            <person name="Chen D."/>
            <person name="Coyle M."/>
            <person name="Deiros D.R."/>
            <person name="Dinh H."/>
            <person name="Forbes L."/>
            <person name="Fowler G."/>
            <person name="Francisco L."/>
            <person name="Fu Q."/>
            <person name="Gubbala S."/>
            <person name="Hale W."/>
            <person name="Han Y."/>
            <person name="Hemphill L."/>
            <person name="Highlander S.K."/>
            <person name="Hirani K."/>
            <person name="Hogues M."/>
            <person name="Jackson L."/>
            <person name="Jakkamsetti A."/>
            <person name="Javaid M."/>
            <person name="Jiang H."/>
            <person name="Korchina V."/>
            <person name="Kovar C."/>
            <person name="Lara F."/>
            <person name="Lee S."/>
            <person name="Mata R."/>
            <person name="Mathew T."/>
            <person name="Moen C."/>
            <person name="Morales K."/>
            <person name="Munidasa M."/>
            <person name="Nazareth L."/>
            <person name="Ngo R."/>
            <person name="Nguyen L."/>
            <person name="Okwuonu G."/>
            <person name="Ongeri F."/>
            <person name="Patil S."/>
            <person name="Petrosino J."/>
            <person name="Pham C."/>
            <person name="Pham P."/>
            <person name="Pu L.-L."/>
            <person name="Puazo M."/>
            <person name="Raj R."/>
            <person name="Reid J."/>
            <person name="Rouhana J."/>
            <person name="Saada N."/>
            <person name="Shang Y."/>
            <person name="Simmons D."/>
            <person name="Thornton R."/>
            <person name="Warren J."/>
            <person name="Weissenberger G."/>
            <person name="Zhang J."/>
            <person name="Zhang L."/>
            <person name="Zhou C."/>
            <person name="Zhu D."/>
            <person name="Muzny D."/>
            <person name="Worley K."/>
            <person name="Gibbs R."/>
        </authorList>
    </citation>
    <scope>NUCLEOTIDE SEQUENCE [LARGE SCALE GENOMIC DNA]</scope>
    <source>
        <strain evidence="3 4">DSM 17361</strain>
    </source>
</reference>
<dbReference type="eggNOG" id="COG3247">
    <property type="taxonomic scope" value="Bacteria"/>
</dbReference>
<keyword evidence="2" id="KW-1133">Transmembrane helix</keyword>
<feature type="transmembrane region" description="Helical" evidence="2">
    <location>
        <begin position="30"/>
        <end position="54"/>
    </location>
</feature>
<feature type="transmembrane region" description="Helical" evidence="2">
    <location>
        <begin position="102"/>
        <end position="120"/>
    </location>
</feature>
<keyword evidence="2" id="KW-0812">Transmembrane</keyword>
<dbReference type="Proteomes" id="UP000003160">
    <property type="component" value="Unassembled WGS sequence"/>
</dbReference>
<dbReference type="InterPro" id="IPR052712">
    <property type="entry name" value="Acid_resist_chaperone_HdeD"/>
</dbReference>
<dbReference type="InterPro" id="IPR005325">
    <property type="entry name" value="DUF308_memb"/>
</dbReference>
<protein>
    <recommendedName>
        <fullName evidence="5">DUF308 domain-containing protein</fullName>
    </recommendedName>
</protein>
<dbReference type="OrthoDB" id="1082789at2"/>
<feature type="region of interest" description="Disordered" evidence="1">
    <location>
        <begin position="203"/>
        <end position="224"/>
    </location>
</feature>
<dbReference type="AlphaFoldDB" id="D1PXL0"/>
<comment type="caution">
    <text evidence="3">The sequence shown here is derived from an EMBL/GenBank/DDBJ whole genome shotgun (WGS) entry which is preliminary data.</text>
</comment>
<proteinExistence type="predicted"/>
<accession>D1PXL0</accession>
<evidence type="ECO:0000256" key="2">
    <source>
        <dbReference type="SAM" id="Phobius"/>
    </source>
</evidence>
<evidence type="ECO:0000256" key="1">
    <source>
        <dbReference type="SAM" id="MobiDB-lite"/>
    </source>
</evidence>
<feature type="transmembrane region" description="Helical" evidence="2">
    <location>
        <begin position="75"/>
        <end position="96"/>
    </location>
</feature>
<dbReference type="HOGENOM" id="CLU_091343_0_0_10"/>
<sequence length="224" mass="24306">MKILQSSIFRAICAIVVGALLIKYREETVTWLTIAIGVLFFLSGLISCIAYLSAKKKSDGVEVYDAQGNPITPSTPAFPIVGIGSMVLGGILALAPNLFIHGLMYVLAAVLILGALNQFFNLASAKKYAHIGLAWWLFPTIIFLVGLLAIIKPDLIATAPLFVIGWCMMIYGVIDMVNAIKVHQCRKAYEKAHTPIEQPSETTITMPAEGLEQTEEPVSSDLPE</sequence>
<evidence type="ECO:0000313" key="4">
    <source>
        <dbReference type="Proteomes" id="UP000003160"/>
    </source>
</evidence>
<organism evidence="3 4">
    <name type="scientific">Hallella bergensis DSM 17361</name>
    <dbReference type="NCBI Taxonomy" id="585502"/>
    <lineage>
        <taxon>Bacteria</taxon>
        <taxon>Pseudomonadati</taxon>
        <taxon>Bacteroidota</taxon>
        <taxon>Bacteroidia</taxon>
        <taxon>Bacteroidales</taxon>
        <taxon>Prevotellaceae</taxon>
        <taxon>Hallella</taxon>
    </lineage>
</organism>